<keyword evidence="4" id="KW-1185">Reference proteome</keyword>
<evidence type="ECO:0000313" key="4">
    <source>
        <dbReference type="Proteomes" id="UP000577697"/>
    </source>
</evidence>
<evidence type="ECO:0000313" key="2">
    <source>
        <dbReference type="EMBL" id="MBB3706564.1"/>
    </source>
</evidence>
<protein>
    <submittedName>
        <fullName evidence="1">Uncharacterized protein</fullName>
    </submittedName>
</protein>
<gene>
    <name evidence="1" type="ORF">AA2016_1572</name>
    <name evidence="2" type="ORF">FHS67_002886</name>
</gene>
<sequence>MPTLEINGRDVEVDDSFLRMPPEQQNATVDEIAQSLGGKQIAPETQSPATPTPAPQTYGGASQTWVEHAIGDIPIIGPALQTGSDYLGTEIMGRLGGQDPAQMREELWKRREERTEQYPLSSMSGAVAGNIAATGGAGSTVAGARALGMTGSFGARVGNSALSSAAINSADTLIRGGSAEDAINSGGVGAVIGGAIPIVGGAIRQGLGAVGGKLAPTLGAIRNAPEEAERRVGRVMLRDIQADPGNTMSASDEAVARQAGVPLLNADRGGEATRALARSVANQSPEARATIERTANDRFAGQSTRAVSFIKGLMGGAVDDLEYQQVIKDTARRVNKPAYDDAFKAPQAQAMWHEGFEQLMQAPAMQAAARQATTRGANRAAVEGFTPVRNPFAYGPDGRMTLARDPNGNAALPNLAFWDQVKRNLDGMIGKVDRSGDSTMSADLKALKAHLVSMLDSAVPQYKNARMGAAGYFGAEDAIDAGKKFANSPRLIPETKAAYLKFTPAERAGFATGYASELIDRIRASGDSANVINQVFKSQASRESMELVFGPQKMRQIEAYVRVEDLADRLRGAMGNSTTARQLVELGIGAGSGFAISGGDWKGALTGAAAAKGMRYVGQRVDDRVMQQIAKLLMSGDPAALKRATDNAALSPTYMQALEHMGDMLSAPVRGAAMAVQ</sequence>
<dbReference type="Proteomes" id="UP000075755">
    <property type="component" value="Chromosome"/>
</dbReference>
<name>A0AAC8YM62_AMIAI</name>
<dbReference type="RefSeq" id="WP_067957231.1">
    <property type="nucleotide sequence ID" value="NZ_CP015005.1"/>
</dbReference>
<accession>A0AAC8YM62</accession>
<dbReference type="EMBL" id="JACICB010000009">
    <property type="protein sequence ID" value="MBB3706564.1"/>
    <property type="molecule type" value="Genomic_DNA"/>
</dbReference>
<reference evidence="1 3" key="1">
    <citation type="submission" date="2016-03" db="EMBL/GenBank/DDBJ databases">
        <title>Complete genome of Aminobacter aminovorans KCTC 2477.</title>
        <authorList>
            <person name="Kim K.M."/>
        </authorList>
    </citation>
    <scope>NUCLEOTIDE SEQUENCE [LARGE SCALE GENOMIC DNA]</scope>
    <source>
        <strain evidence="1 3">KCTC 2477</strain>
    </source>
</reference>
<reference evidence="2 4" key="2">
    <citation type="submission" date="2020-08" db="EMBL/GenBank/DDBJ databases">
        <title>Genomic Encyclopedia of Type Strains, Phase IV (KMG-IV): sequencing the most valuable type-strain genomes for metagenomic binning, comparative biology and taxonomic classification.</title>
        <authorList>
            <person name="Goeker M."/>
        </authorList>
    </citation>
    <scope>NUCLEOTIDE SEQUENCE [LARGE SCALE GENOMIC DNA]</scope>
    <source>
        <strain evidence="2 4">DSM 10368</strain>
    </source>
</reference>
<dbReference type="Proteomes" id="UP000577697">
    <property type="component" value="Unassembled WGS sequence"/>
</dbReference>
<organism evidence="1 3">
    <name type="scientific">Aminobacter aminovorans</name>
    <name type="common">Chelatobacter heintzii</name>
    <dbReference type="NCBI Taxonomy" id="83263"/>
    <lineage>
        <taxon>Bacteria</taxon>
        <taxon>Pseudomonadati</taxon>
        <taxon>Pseudomonadota</taxon>
        <taxon>Alphaproteobacteria</taxon>
        <taxon>Hyphomicrobiales</taxon>
        <taxon>Phyllobacteriaceae</taxon>
        <taxon>Aminobacter</taxon>
    </lineage>
</organism>
<dbReference type="EMBL" id="CP015005">
    <property type="protein sequence ID" value="AMS40504.1"/>
    <property type="molecule type" value="Genomic_DNA"/>
</dbReference>
<dbReference type="KEGG" id="aak:AA2016_1572"/>
<evidence type="ECO:0000313" key="1">
    <source>
        <dbReference type="EMBL" id="AMS40504.1"/>
    </source>
</evidence>
<evidence type="ECO:0000313" key="3">
    <source>
        <dbReference type="Proteomes" id="UP000075755"/>
    </source>
</evidence>
<proteinExistence type="predicted"/>
<dbReference type="AlphaFoldDB" id="A0AAC8YM62"/>